<dbReference type="Gene3D" id="2.130.10.10">
    <property type="entry name" value="YVTN repeat-like/Quinoprotein amine dehydrogenase"/>
    <property type="match status" value="1"/>
</dbReference>
<dbReference type="InterPro" id="IPR000595">
    <property type="entry name" value="cNMP-bd_dom"/>
</dbReference>
<gene>
    <name evidence="4" type="ORF">LKD36_11300</name>
</gene>
<dbReference type="Pfam" id="PF00404">
    <property type="entry name" value="Dockerin_1"/>
    <property type="match status" value="1"/>
</dbReference>
<sequence length="1495" mass="164144">MKTIRKLSALLIFCAALLIGFGGTVHAEEAAGTKTVYITASTKSEMIIEPTAVTGREDQTVKELLAESGHEFAGLEDGWIVSIDGVTGNYRRFFDGNAYQLDTKLKDVTVLCFTEAEDAYSENMLELIRYLGQYRAKEDYEKLQKYEPAKQAYDNALKGLCRGAGSEDAKGLQTALVQAVNDYEAILNGPKYTVIFAATKGSQTVTGLKITMTDAYGNETKADGTTIQVPAGTYHFSVSDGTWNRTEGNVEIVSEKNLTVALPDGEWFGDIKLLDKNKNPYAGEQDKSAHKAVYQIPDTISSSGIYLNAASGALLDDATTRLRTIYTGTDGKDKSETARTWNSEYTALAFCLQKGMGGRTFQLEAQYTVTDENRADFGYVMIQSYEMELQRYPTLKNIFVKAGNTELMTGFQNLTMAYELCTTSDRVVISGTPLEEGCTVLVDQNASGIVELPEKKTYEIPVSVSYGEGNPTVYTLRITRTDAAKVTLKVPADTEVQVTNQALSEIKAEDDGTYLLIPGEQYTYTATKGSWYHSTASFLASEGKTVHVAAPETKDAMTAFALYDNGGAAKRKEFTLNSKYQKSTHQYECVVPDMNTAVYAQATGETGYRINARYQKQTTISSTNDVFYETQIKKPYSSTGACTILGSLVAKSGYGQNLSLRLSKTSDTDASVTLYQDYEVKIKRSLHIINFAASLGGTSLDLTDQKGNIISFNRNVDEYWVTVERGSKAIWFQAEFPNTLDTTDCCGGYYALMDGARYDSLENVEFALGDDPDRWDEKNVAIEIHNIAAGSVPMTYTIHIRQMDPVEVTFQTEPENARILVKNNGNKKTVLPENGVYRLIPGTSYTYRITASGYRAKEVSNYKASSQAETVNVQLEKASENTSLVKFDAEWPTFRYDEENNGVVENIPVPRTAEEAVLYWSTALGEGYDSDACGSPILIGDYIYTYAKNQIYKVNKMTGEVEASGTMDHASSFAINPPTYADGMIFVGLANGCIQAFNADTLKPLWIYHDELGGQPNCPIIYKNGYIYTGFWRSEVERANFVCLSVTDEDPSSTKEEKKASWAYTQKGGFYWAGAYVSNDFVLIGTDDGEASYTTGHASLLSLDPKTGAVISQITLPHTGDIRCNIVRQEGTNSYYFTSKGGYFYGVTADENGIIDENSLKYIQLKNGSEEIPMSTSTPTIYGNRAYIGVCGASQFGAYSGHNITVLDLKNWGIAYQVKTMGYPQTSGLLTTAYEKSEGVAYIYFFDNYTPGKLRVITDKEDQTAPGKTITESYRVNGKLVDYETAPVLFTPDGEEAQYAICSPIVDKDGTIYFKNDSGRLMALGSTIDHLEIAEPPTKTAYAVGDLFEPAGIKVIAHYTNGTSRDITDLISYSDQPLTAEDTEFEIRFEHVKYQDKDGVAGVDYTAPSAEVELTIAGAEQLTGDVNGDSVVNEDDAKLVVQIANGEIEASEEQLKAADVDGDGEVDAMDAELIYGYCKGRLKEFPADTPDGKAN</sequence>
<comment type="caution">
    <text evidence="4">The sequence shown here is derived from an EMBL/GenBank/DDBJ whole genome shotgun (WGS) entry which is preliminary data.</text>
</comment>
<name>A0AAE3A675_9FIRM</name>
<dbReference type="SUPFAM" id="SSF63446">
    <property type="entry name" value="Type I dockerin domain"/>
    <property type="match status" value="1"/>
</dbReference>
<proteinExistence type="predicted"/>
<dbReference type="EMBL" id="JAJEPS010000011">
    <property type="protein sequence ID" value="MCC2126752.1"/>
    <property type="molecule type" value="Genomic_DNA"/>
</dbReference>
<protein>
    <submittedName>
        <fullName evidence="4">Dockerin type I domain-containing protein</fullName>
    </submittedName>
</protein>
<dbReference type="Gene3D" id="1.10.1330.10">
    <property type="entry name" value="Dockerin domain"/>
    <property type="match status" value="1"/>
</dbReference>
<dbReference type="InterPro" id="IPR002372">
    <property type="entry name" value="PQQ_rpt_dom"/>
</dbReference>
<dbReference type="InterPro" id="IPR002105">
    <property type="entry name" value="Dockerin_1_rpt"/>
</dbReference>
<dbReference type="PANTHER" id="PTHR34512">
    <property type="entry name" value="CELL SURFACE PROTEIN"/>
    <property type="match status" value="1"/>
</dbReference>
<evidence type="ECO:0000259" key="3">
    <source>
        <dbReference type="PROSITE" id="PS51766"/>
    </source>
</evidence>
<dbReference type="SUPFAM" id="SSF50998">
    <property type="entry name" value="Quinoprotein alcohol dehydrogenase-like"/>
    <property type="match status" value="1"/>
</dbReference>
<accession>A0AAE3A675</accession>
<feature type="chain" id="PRO_5041980636" evidence="1">
    <location>
        <begin position="28"/>
        <end position="1495"/>
    </location>
</feature>
<dbReference type="Proteomes" id="UP001198220">
    <property type="component" value="Unassembled WGS sequence"/>
</dbReference>
<feature type="signal peptide" evidence="1">
    <location>
        <begin position="1"/>
        <end position="27"/>
    </location>
</feature>
<dbReference type="GO" id="GO:0004553">
    <property type="term" value="F:hydrolase activity, hydrolyzing O-glycosyl compounds"/>
    <property type="evidence" value="ECO:0007669"/>
    <property type="project" value="InterPro"/>
</dbReference>
<dbReference type="GO" id="GO:0000272">
    <property type="term" value="P:polysaccharide catabolic process"/>
    <property type="evidence" value="ECO:0007669"/>
    <property type="project" value="InterPro"/>
</dbReference>
<dbReference type="RefSeq" id="WP_308459652.1">
    <property type="nucleotide sequence ID" value="NZ_JAJEPS010000011.1"/>
</dbReference>
<dbReference type="CDD" id="cd14256">
    <property type="entry name" value="Dockerin_I"/>
    <property type="match status" value="1"/>
</dbReference>
<feature type="domain" description="Dockerin" evidence="3">
    <location>
        <begin position="1419"/>
        <end position="1487"/>
    </location>
</feature>
<organism evidence="4 5">
    <name type="scientific">Hominiventricola filiformis</name>
    <dbReference type="NCBI Taxonomy" id="2885352"/>
    <lineage>
        <taxon>Bacteria</taxon>
        <taxon>Bacillati</taxon>
        <taxon>Bacillota</taxon>
        <taxon>Clostridia</taxon>
        <taxon>Lachnospirales</taxon>
        <taxon>Lachnospiraceae</taxon>
        <taxon>Hominiventricola</taxon>
    </lineage>
</organism>
<dbReference type="InterPro" id="IPR015943">
    <property type="entry name" value="WD40/YVTN_repeat-like_dom_sf"/>
</dbReference>
<evidence type="ECO:0000313" key="5">
    <source>
        <dbReference type="Proteomes" id="UP001198220"/>
    </source>
</evidence>
<dbReference type="SMART" id="SM00564">
    <property type="entry name" value="PQQ"/>
    <property type="match status" value="2"/>
</dbReference>
<evidence type="ECO:0000313" key="4">
    <source>
        <dbReference type="EMBL" id="MCC2126752.1"/>
    </source>
</evidence>
<dbReference type="PANTHER" id="PTHR34512:SF30">
    <property type="entry name" value="OUTER MEMBRANE PROTEIN ASSEMBLY FACTOR BAMB"/>
    <property type="match status" value="1"/>
</dbReference>
<dbReference type="PROSITE" id="PS50042">
    <property type="entry name" value="CNMP_BINDING_3"/>
    <property type="match status" value="1"/>
</dbReference>
<dbReference type="Pfam" id="PF13360">
    <property type="entry name" value="PQQ_2"/>
    <property type="match status" value="1"/>
</dbReference>
<dbReference type="InterPro" id="IPR018391">
    <property type="entry name" value="PQQ_b-propeller_rpt"/>
</dbReference>
<keyword evidence="5" id="KW-1185">Reference proteome</keyword>
<dbReference type="PROSITE" id="PS51766">
    <property type="entry name" value="DOCKERIN"/>
    <property type="match status" value="1"/>
</dbReference>
<evidence type="ECO:0000259" key="2">
    <source>
        <dbReference type="PROSITE" id="PS50042"/>
    </source>
</evidence>
<keyword evidence="1" id="KW-0732">Signal</keyword>
<dbReference type="InterPro" id="IPR016134">
    <property type="entry name" value="Dockerin_dom"/>
</dbReference>
<evidence type="ECO:0000256" key="1">
    <source>
        <dbReference type="SAM" id="SignalP"/>
    </source>
</evidence>
<reference evidence="4 5" key="1">
    <citation type="submission" date="2021-10" db="EMBL/GenBank/DDBJ databases">
        <title>Anaerobic single-cell dispensing facilitates the cultivation of human gut bacteria.</title>
        <authorList>
            <person name="Afrizal A."/>
        </authorList>
    </citation>
    <scope>NUCLEOTIDE SEQUENCE [LARGE SCALE GENOMIC DNA]</scope>
    <source>
        <strain evidence="4 5">CLA-AA-H276</strain>
    </source>
</reference>
<dbReference type="Gene3D" id="2.60.40.3630">
    <property type="match status" value="1"/>
</dbReference>
<dbReference type="InterPro" id="IPR036439">
    <property type="entry name" value="Dockerin_dom_sf"/>
</dbReference>
<feature type="domain" description="Cyclic nucleotide-binding" evidence="2">
    <location>
        <begin position="247"/>
        <end position="282"/>
    </location>
</feature>
<dbReference type="InterPro" id="IPR011047">
    <property type="entry name" value="Quinoprotein_ADH-like_sf"/>
</dbReference>